<proteinExistence type="predicted"/>
<gene>
    <name evidence="1" type="ORF">OLEA9_A107365</name>
</gene>
<evidence type="ECO:0000313" key="1">
    <source>
        <dbReference type="EMBL" id="CAA2959928.1"/>
    </source>
</evidence>
<dbReference type="EMBL" id="CACTIH010000355">
    <property type="protein sequence ID" value="CAA2959928.1"/>
    <property type="molecule type" value="Genomic_DNA"/>
</dbReference>
<accession>A0A8S0Q548</accession>
<comment type="caution">
    <text evidence="1">The sequence shown here is derived from an EMBL/GenBank/DDBJ whole genome shotgun (WGS) entry which is preliminary data.</text>
</comment>
<name>A0A8S0Q548_OLEEU</name>
<evidence type="ECO:0000313" key="2">
    <source>
        <dbReference type="Proteomes" id="UP000594638"/>
    </source>
</evidence>
<dbReference type="AlphaFoldDB" id="A0A8S0Q548"/>
<dbReference type="Proteomes" id="UP000594638">
    <property type="component" value="Unassembled WGS sequence"/>
</dbReference>
<protein>
    <submittedName>
        <fullName evidence="1">Uncharacterized protein</fullName>
    </submittedName>
</protein>
<sequence length="101" mass="10903">MGSEKVNNIQAPNPLGEDFVAVALLDGGPAPPSTAIPVSSLPPSSTPLTAMDKRSWSIVISFFYRPPPIFKARLMSKIAEKKIKEADRVVSHTVAKDLFLV</sequence>
<organism evidence="1 2">
    <name type="scientific">Olea europaea subsp. europaea</name>
    <dbReference type="NCBI Taxonomy" id="158383"/>
    <lineage>
        <taxon>Eukaryota</taxon>
        <taxon>Viridiplantae</taxon>
        <taxon>Streptophyta</taxon>
        <taxon>Embryophyta</taxon>
        <taxon>Tracheophyta</taxon>
        <taxon>Spermatophyta</taxon>
        <taxon>Magnoliopsida</taxon>
        <taxon>eudicotyledons</taxon>
        <taxon>Gunneridae</taxon>
        <taxon>Pentapetalae</taxon>
        <taxon>asterids</taxon>
        <taxon>lamiids</taxon>
        <taxon>Lamiales</taxon>
        <taxon>Oleaceae</taxon>
        <taxon>Oleeae</taxon>
        <taxon>Olea</taxon>
    </lineage>
</organism>
<dbReference type="Gramene" id="OE9A107365T1">
    <property type="protein sequence ID" value="OE9A107365C1"/>
    <property type="gene ID" value="OE9A107365"/>
</dbReference>
<keyword evidence="2" id="KW-1185">Reference proteome</keyword>
<reference evidence="1 2" key="1">
    <citation type="submission" date="2019-12" db="EMBL/GenBank/DDBJ databases">
        <authorList>
            <person name="Alioto T."/>
            <person name="Alioto T."/>
            <person name="Gomez Garrido J."/>
        </authorList>
    </citation>
    <scope>NUCLEOTIDE SEQUENCE [LARGE SCALE GENOMIC DNA]</scope>
</reference>